<evidence type="ECO:0000313" key="1">
    <source>
        <dbReference type="EMBL" id="CAK5093395.1"/>
    </source>
</evidence>
<accession>A0ACB1AMT2</accession>
<evidence type="ECO:0000313" key="2">
    <source>
        <dbReference type="Proteomes" id="UP001497535"/>
    </source>
</evidence>
<name>A0ACB1AMT2_MELEN</name>
<dbReference type="Proteomes" id="UP001497535">
    <property type="component" value="Unassembled WGS sequence"/>
</dbReference>
<protein>
    <submittedName>
        <fullName evidence="1">Uncharacterized protein</fullName>
    </submittedName>
</protein>
<keyword evidence="2" id="KW-1185">Reference proteome</keyword>
<gene>
    <name evidence="1" type="ORF">MENTE1834_LOCUS40361</name>
</gene>
<sequence>MMIYIQRLILTVDTRAGKGLCRVAINGLDDGGRPITEGQIGSQHKALGTLVWILMEWKSNVTAINLFSDLLLGSIPFILQARVNLSSRTISHKWTILLCDFIQIIQWPPAGLSVNKASQFMNTLLVGLIKLLDELFNVHRASSLHWLFVLIDCVFEDEMDWMDMSFIDGSTGRNLRFYGNNLNNENGQDFNNANNPHKIMFASVGLFSEWLKNLSGNMSPSFYGDSLRIDAWLMDEKTDSIFVANTSEIGAKSLTINVLLPPVICGFLKLTYTVRQLYGAKMVDFEEDLEENNILSELIFLIDSSKVAYVCSTNDTKVILRGDGSPTFEQIRRRSIRQQYNFVKNLVILIQMDNKVLDEKKELKQQSSWYMIGLEQLAVMPHRLNALLNLFSAFTDARKIIVLPTTNQPMPSVSISQNSLLSLDTAVLHFGLFCMDPLPRLRAGCISWLFHYCVYTNWWGKFFVEVLNQHFASKMCQKNLDSAFIILSCLCSETVKYPRLQTNIIEQLVLSVLTQLDVSSADNGINITTLSWLFLGGDFGPVNETAPIVDEGQNQLFDNLIDTTLSEATTMTAANFAPCALHYQNVKVTESASNLLSKICQFDPIALQMFNASRLNLANNINIQPIALSVDLQYDFCVSEKQAITNCNDSVFLQDTLIRNSFRRLLLLRSLSPSNSSNDDNILNEEKRDEAIGQCMQTIMGAIDQLFANLRADSKNSNVRPAFVERLLDFYWQYQSDIDAFLNSKSNLSIAKSPLFTVPALSDNAACSFISYAADNPFISELVWTRVLTTLNTSIQKMVFFIKKFLKFFSSLI</sequence>
<proteinExistence type="predicted"/>
<reference evidence="1" key="1">
    <citation type="submission" date="2023-11" db="EMBL/GenBank/DDBJ databases">
        <authorList>
            <person name="Poullet M."/>
        </authorList>
    </citation>
    <scope>NUCLEOTIDE SEQUENCE</scope>
    <source>
        <strain evidence="1">E1834</strain>
    </source>
</reference>
<comment type="caution">
    <text evidence="1">The sequence shown here is derived from an EMBL/GenBank/DDBJ whole genome shotgun (WGS) entry which is preliminary data.</text>
</comment>
<organism evidence="1 2">
    <name type="scientific">Meloidogyne enterolobii</name>
    <name type="common">Root-knot nematode worm</name>
    <name type="synonym">Meloidogyne mayaguensis</name>
    <dbReference type="NCBI Taxonomy" id="390850"/>
    <lineage>
        <taxon>Eukaryota</taxon>
        <taxon>Metazoa</taxon>
        <taxon>Ecdysozoa</taxon>
        <taxon>Nematoda</taxon>
        <taxon>Chromadorea</taxon>
        <taxon>Rhabditida</taxon>
        <taxon>Tylenchina</taxon>
        <taxon>Tylenchomorpha</taxon>
        <taxon>Tylenchoidea</taxon>
        <taxon>Meloidogynidae</taxon>
        <taxon>Meloidogyninae</taxon>
        <taxon>Meloidogyne</taxon>
    </lineage>
</organism>
<dbReference type="EMBL" id="CAVMJV010000095">
    <property type="protein sequence ID" value="CAK5093395.1"/>
    <property type="molecule type" value="Genomic_DNA"/>
</dbReference>